<dbReference type="InterPro" id="IPR013083">
    <property type="entry name" value="Znf_RING/FYVE/PHD"/>
</dbReference>
<comment type="caution">
    <text evidence="3">The sequence shown here is derived from an EMBL/GenBank/DDBJ whole genome shotgun (WGS) entry which is preliminary data.</text>
</comment>
<protein>
    <recommendedName>
        <fullName evidence="2">Ubiquitinyl hydrolase variant UBP zinc finger domain-containing protein</fullName>
    </recommendedName>
</protein>
<feature type="region of interest" description="Disordered" evidence="1">
    <location>
        <begin position="69"/>
        <end position="92"/>
    </location>
</feature>
<proteinExistence type="predicted"/>
<dbReference type="AlphaFoldDB" id="A0A4S8K863"/>
<sequence length="92" mass="10532">MELLRSHLSRVRIPEPTNRIYKTECCISFDTPRSEGGLYVDLSSFIAFGKEGVGWNYEKSGNPVYLHIQQRPKPVPEDRPLKKPTLPSSRSE</sequence>
<dbReference type="InterPro" id="IPR041432">
    <property type="entry name" value="UBP13_Znf-UBP_var"/>
</dbReference>
<evidence type="ECO:0000259" key="2">
    <source>
        <dbReference type="Pfam" id="PF17807"/>
    </source>
</evidence>
<dbReference type="FunFam" id="3.30.40.10:FF:000371">
    <property type="entry name" value="Ubiquitin carboxyl-terminal hydrolase"/>
    <property type="match status" value="1"/>
</dbReference>
<organism evidence="3 4">
    <name type="scientific">Musa balbisiana</name>
    <name type="common">Banana</name>
    <dbReference type="NCBI Taxonomy" id="52838"/>
    <lineage>
        <taxon>Eukaryota</taxon>
        <taxon>Viridiplantae</taxon>
        <taxon>Streptophyta</taxon>
        <taxon>Embryophyta</taxon>
        <taxon>Tracheophyta</taxon>
        <taxon>Spermatophyta</taxon>
        <taxon>Magnoliopsida</taxon>
        <taxon>Liliopsida</taxon>
        <taxon>Zingiberales</taxon>
        <taxon>Musaceae</taxon>
        <taxon>Musa</taxon>
    </lineage>
</organism>
<dbReference type="Pfam" id="PF17807">
    <property type="entry name" value="zf-UBP_var"/>
    <property type="match status" value="1"/>
</dbReference>
<dbReference type="STRING" id="52838.A0A4S8K863"/>
<dbReference type="EMBL" id="PYDT01000002">
    <property type="protein sequence ID" value="THU71166.1"/>
    <property type="molecule type" value="Genomic_DNA"/>
</dbReference>
<keyword evidence="4" id="KW-1185">Reference proteome</keyword>
<dbReference type="Proteomes" id="UP000317650">
    <property type="component" value="Chromosome 8"/>
</dbReference>
<feature type="domain" description="Ubiquitinyl hydrolase variant UBP zinc finger" evidence="2">
    <location>
        <begin position="11"/>
        <end position="74"/>
    </location>
</feature>
<accession>A0A4S8K863</accession>
<evidence type="ECO:0000313" key="3">
    <source>
        <dbReference type="EMBL" id="THU71166.1"/>
    </source>
</evidence>
<evidence type="ECO:0000313" key="4">
    <source>
        <dbReference type="Proteomes" id="UP000317650"/>
    </source>
</evidence>
<dbReference type="Gene3D" id="3.30.40.10">
    <property type="entry name" value="Zinc/RING finger domain, C3HC4 (zinc finger)"/>
    <property type="match status" value="1"/>
</dbReference>
<reference evidence="3 4" key="1">
    <citation type="journal article" date="2019" name="Nat. Plants">
        <title>Genome sequencing of Musa balbisiana reveals subgenome evolution and function divergence in polyploid bananas.</title>
        <authorList>
            <person name="Yao X."/>
        </authorList>
    </citation>
    <scope>NUCLEOTIDE SEQUENCE [LARGE SCALE GENOMIC DNA]</scope>
    <source>
        <strain evidence="4">cv. DH-PKW</strain>
        <tissue evidence="3">Leaves</tissue>
    </source>
</reference>
<evidence type="ECO:0000256" key="1">
    <source>
        <dbReference type="SAM" id="MobiDB-lite"/>
    </source>
</evidence>
<name>A0A4S8K863_MUSBA</name>
<gene>
    <name evidence="3" type="ORF">C4D60_Mb08t32670</name>
</gene>